<organism evidence="10 11">
    <name type="scientific">Paenibacillus agricola</name>
    <dbReference type="NCBI Taxonomy" id="2716264"/>
    <lineage>
        <taxon>Bacteria</taxon>
        <taxon>Bacillati</taxon>
        <taxon>Bacillota</taxon>
        <taxon>Bacilli</taxon>
        <taxon>Bacillales</taxon>
        <taxon>Paenibacillaceae</taxon>
        <taxon>Paenibacillus</taxon>
    </lineage>
</organism>
<comment type="catalytic activity">
    <reaction evidence="8">
        <text>3',5'-cyclic UMP + H2O = UMP + H(+)</text>
        <dbReference type="Rhea" id="RHEA:70575"/>
        <dbReference type="ChEBI" id="CHEBI:15377"/>
        <dbReference type="ChEBI" id="CHEBI:15378"/>
        <dbReference type="ChEBI" id="CHEBI:57865"/>
        <dbReference type="ChEBI" id="CHEBI:184387"/>
    </reaction>
    <physiologicalReaction direction="left-to-right" evidence="8">
        <dbReference type="Rhea" id="RHEA:70576"/>
    </physiologicalReaction>
</comment>
<dbReference type="Gene3D" id="3.60.15.10">
    <property type="entry name" value="Ribonuclease Z/Hydroxyacylglutathione hydrolase-like"/>
    <property type="match status" value="1"/>
</dbReference>
<evidence type="ECO:0000256" key="4">
    <source>
        <dbReference type="ARBA" id="ARBA00022801"/>
    </source>
</evidence>
<dbReference type="SUPFAM" id="SSF56281">
    <property type="entry name" value="Metallo-hydrolase/oxidoreductase"/>
    <property type="match status" value="1"/>
</dbReference>
<evidence type="ECO:0000256" key="1">
    <source>
        <dbReference type="ARBA" id="ARBA00001947"/>
    </source>
</evidence>
<dbReference type="PANTHER" id="PTHR42978">
    <property type="entry name" value="QUORUM-QUENCHING LACTONASE YTNP-RELATED-RELATED"/>
    <property type="match status" value="1"/>
</dbReference>
<feature type="domain" description="Metallo-beta-lactamase" evidence="9">
    <location>
        <begin position="56"/>
        <end position="317"/>
    </location>
</feature>
<reference evidence="10" key="1">
    <citation type="submission" date="2020-03" db="EMBL/GenBank/DDBJ databases">
        <title>Draft sequencing of Paenibacilllus sp. S3N08.</title>
        <authorList>
            <person name="Kim D.-U."/>
        </authorList>
    </citation>
    <scope>NUCLEOTIDE SEQUENCE</scope>
    <source>
        <strain evidence="10">S3N08</strain>
    </source>
</reference>
<proteinExistence type="inferred from homology"/>
<dbReference type="InterPro" id="IPR051013">
    <property type="entry name" value="MBL_superfamily_lactonases"/>
</dbReference>
<evidence type="ECO:0000256" key="7">
    <source>
        <dbReference type="ARBA" id="ARBA00034301"/>
    </source>
</evidence>
<protein>
    <submittedName>
        <fullName evidence="10">MBL fold metallo-hydrolase</fullName>
    </submittedName>
</protein>
<evidence type="ECO:0000256" key="3">
    <source>
        <dbReference type="ARBA" id="ARBA00022723"/>
    </source>
</evidence>
<keyword evidence="11" id="KW-1185">Reference proteome</keyword>
<comment type="caution">
    <text evidence="10">The sequence shown here is derived from an EMBL/GenBank/DDBJ whole genome shotgun (WGS) entry which is preliminary data.</text>
</comment>
<name>A0ABX0J1I0_9BACL</name>
<dbReference type="InterPro" id="IPR036866">
    <property type="entry name" value="RibonucZ/Hydroxyglut_hydro"/>
</dbReference>
<keyword evidence="4" id="KW-0378">Hydrolase</keyword>
<keyword evidence="5" id="KW-0862">Zinc</keyword>
<dbReference type="SMART" id="SM00849">
    <property type="entry name" value="Lactamase_B"/>
    <property type="match status" value="1"/>
</dbReference>
<keyword evidence="3" id="KW-0479">Metal-binding</keyword>
<dbReference type="CDD" id="cd07730">
    <property type="entry name" value="metallo-hydrolase-like_MBL-fold"/>
    <property type="match status" value="1"/>
</dbReference>
<comment type="cofactor">
    <cofactor evidence="1">
        <name>Zn(2+)</name>
        <dbReference type="ChEBI" id="CHEBI:29105"/>
    </cofactor>
</comment>
<dbReference type="InterPro" id="IPR001279">
    <property type="entry name" value="Metallo-B-lactamas"/>
</dbReference>
<evidence type="ECO:0000256" key="6">
    <source>
        <dbReference type="ARBA" id="ARBA00034221"/>
    </source>
</evidence>
<evidence type="ECO:0000256" key="2">
    <source>
        <dbReference type="ARBA" id="ARBA00007749"/>
    </source>
</evidence>
<evidence type="ECO:0000313" key="10">
    <source>
        <dbReference type="EMBL" id="NHN28648.1"/>
    </source>
</evidence>
<comment type="function">
    <text evidence="7">Counteracts the endogenous Pycsar antiviral defense system. Phosphodiesterase that enables metal-dependent hydrolysis of host cyclic nucleotide Pycsar defense signals such as cCMP and cUMP.</text>
</comment>
<accession>A0ABX0J1I0</accession>
<evidence type="ECO:0000256" key="5">
    <source>
        <dbReference type="ARBA" id="ARBA00022833"/>
    </source>
</evidence>
<comment type="similarity">
    <text evidence="2">Belongs to the metallo-beta-lactamase superfamily.</text>
</comment>
<dbReference type="Pfam" id="PF00753">
    <property type="entry name" value="Lactamase_B"/>
    <property type="match status" value="1"/>
</dbReference>
<evidence type="ECO:0000259" key="9">
    <source>
        <dbReference type="SMART" id="SM00849"/>
    </source>
</evidence>
<dbReference type="PANTHER" id="PTHR42978:SF2">
    <property type="entry name" value="102 KBASES UNSTABLE REGION: FROM 1 TO 119443"/>
    <property type="match status" value="1"/>
</dbReference>
<comment type="catalytic activity">
    <reaction evidence="6">
        <text>3',5'-cyclic CMP + H2O = CMP + H(+)</text>
        <dbReference type="Rhea" id="RHEA:72675"/>
        <dbReference type="ChEBI" id="CHEBI:15377"/>
        <dbReference type="ChEBI" id="CHEBI:15378"/>
        <dbReference type="ChEBI" id="CHEBI:58003"/>
        <dbReference type="ChEBI" id="CHEBI:60377"/>
    </reaction>
    <physiologicalReaction direction="left-to-right" evidence="6">
        <dbReference type="Rhea" id="RHEA:72676"/>
    </physiologicalReaction>
</comment>
<evidence type="ECO:0000256" key="8">
    <source>
        <dbReference type="ARBA" id="ARBA00048505"/>
    </source>
</evidence>
<evidence type="ECO:0000313" key="11">
    <source>
        <dbReference type="Proteomes" id="UP001165962"/>
    </source>
</evidence>
<gene>
    <name evidence="10" type="ORF">G9U52_02250</name>
</gene>
<sequence length="326" mass="35995">MGRFTGICPVLEEPPVTTRPFQLPPIERLHWLSAGYCTHHEWVTMRGGVFQAVQFPAGFACIEHPHAGLILFDTGYSERFAKETSHFPTSIYGRLTPVYFQKEQSASSQLRQLGYAPQDVAIIMISHFHGDHIAGLRDFPNTQFIYAAEAYEAVYRKRGLAAVKAGYLPGLLPDDFEKRSRPFRLQPLSASATKHSFPVSALSAPSLAIPTEAVRYTALPNGSPFPVGYDILGDGSLVAIDLPGHAAGQIGLFLSTTEQDYLLCADAAWSSRAIRDNLPPHPLAGIIMSNRKGYADSFAKLVELHQRFPSLCIMPTHCLEHQKVSY</sequence>
<dbReference type="EMBL" id="JAAOIW010000001">
    <property type="protein sequence ID" value="NHN28648.1"/>
    <property type="molecule type" value="Genomic_DNA"/>
</dbReference>
<dbReference type="Proteomes" id="UP001165962">
    <property type="component" value="Unassembled WGS sequence"/>
</dbReference>